<keyword evidence="4" id="KW-1185">Reference proteome</keyword>
<accession>T1HWZ9</accession>
<evidence type="ECO:0000256" key="1">
    <source>
        <dbReference type="SAM" id="Coils"/>
    </source>
</evidence>
<proteinExistence type="predicted"/>
<dbReference type="InterPro" id="IPR036002">
    <property type="entry name" value="Stathmin_sf"/>
</dbReference>
<dbReference type="GO" id="GO:0031175">
    <property type="term" value="P:neuron projection development"/>
    <property type="evidence" value="ECO:0007669"/>
    <property type="project" value="TreeGrafter"/>
</dbReference>
<dbReference type="eggNOG" id="KOG1280">
    <property type="taxonomic scope" value="Eukaryota"/>
</dbReference>
<dbReference type="InParanoid" id="T1HWZ9"/>
<sequence length="287" mass="32964">MLVGLVTDSVLHCFCRSCKAPPGQKWALSPIAKKPKNKPRTKQPKKVKFVATEIRCKEESKGGLKFDVIIADPAATPPKRPASPPTKTSAEEIEEKLKAAEERRLSLEANKMAKFAAKLSKIEEASKKKDEQNSVFINQTKEALEQKMETHIEKREAYLTDIKAKLKDHLEGVEKSRQVFEQQTQEVRNAVEEKLKTAAAQRDENIKKMLEKLKEHSKMESAANRRIQMENEQREKLRQLVSILNFKLDSAGTNREKEIEKKLEIVRKNEKRAEIVRQNKERLSQVE</sequence>
<dbReference type="Gene3D" id="6.10.280.30">
    <property type="match status" value="2"/>
</dbReference>
<keyword evidence="1" id="KW-0175">Coiled coil</keyword>
<dbReference type="Proteomes" id="UP000015103">
    <property type="component" value="Unassembled WGS sequence"/>
</dbReference>
<dbReference type="STRING" id="13249.T1HWZ9"/>
<protein>
    <submittedName>
        <fullName evidence="3">Uncharacterized protein</fullName>
    </submittedName>
</protein>
<dbReference type="EMBL" id="ACPB03001566">
    <property type="status" value="NOT_ANNOTATED_CDS"/>
    <property type="molecule type" value="Genomic_DNA"/>
</dbReference>
<dbReference type="SUPFAM" id="SSF101494">
    <property type="entry name" value="Stathmin"/>
    <property type="match status" value="1"/>
</dbReference>
<organism evidence="3 4">
    <name type="scientific">Rhodnius prolixus</name>
    <name type="common">Triatomid bug</name>
    <dbReference type="NCBI Taxonomy" id="13249"/>
    <lineage>
        <taxon>Eukaryota</taxon>
        <taxon>Metazoa</taxon>
        <taxon>Ecdysozoa</taxon>
        <taxon>Arthropoda</taxon>
        <taxon>Hexapoda</taxon>
        <taxon>Insecta</taxon>
        <taxon>Pterygota</taxon>
        <taxon>Neoptera</taxon>
        <taxon>Paraneoptera</taxon>
        <taxon>Hemiptera</taxon>
        <taxon>Heteroptera</taxon>
        <taxon>Panheteroptera</taxon>
        <taxon>Cimicomorpha</taxon>
        <taxon>Reduviidae</taxon>
        <taxon>Triatominae</taxon>
        <taxon>Rhodnius</taxon>
    </lineage>
</organism>
<reference evidence="3" key="1">
    <citation type="submission" date="2015-05" db="UniProtKB">
        <authorList>
            <consortium name="EnsemblMetazoa"/>
        </authorList>
    </citation>
    <scope>IDENTIFICATION</scope>
</reference>
<dbReference type="EnsemblMetazoa" id="RPRC008569-RA">
    <property type="protein sequence ID" value="RPRC008569-PA"/>
    <property type="gene ID" value="RPRC008569"/>
</dbReference>
<feature type="compositionally biased region" description="Pro residues" evidence="2">
    <location>
        <begin position="75"/>
        <end position="84"/>
    </location>
</feature>
<dbReference type="PANTHER" id="PTHR10104:SF1">
    <property type="entry name" value="STATHMIN, ISOFORM D"/>
    <property type="match status" value="1"/>
</dbReference>
<dbReference type="Pfam" id="PF00836">
    <property type="entry name" value="Stathmin"/>
    <property type="match status" value="1"/>
</dbReference>
<dbReference type="AlphaFoldDB" id="T1HWZ9"/>
<dbReference type="GO" id="GO:0043005">
    <property type="term" value="C:neuron projection"/>
    <property type="evidence" value="ECO:0007669"/>
    <property type="project" value="TreeGrafter"/>
</dbReference>
<dbReference type="FunCoup" id="T1HWZ9">
    <property type="interactions" value="32"/>
</dbReference>
<dbReference type="GO" id="GO:0015631">
    <property type="term" value="F:tubulin binding"/>
    <property type="evidence" value="ECO:0007669"/>
    <property type="project" value="TreeGrafter"/>
</dbReference>
<dbReference type="GO" id="GO:0007019">
    <property type="term" value="P:microtubule depolymerization"/>
    <property type="evidence" value="ECO:0007669"/>
    <property type="project" value="TreeGrafter"/>
</dbReference>
<evidence type="ECO:0000313" key="4">
    <source>
        <dbReference type="Proteomes" id="UP000015103"/>
    </source>
</evidence>
<name>T1HWZ9_RHOPR</name>
<dbReference type="GO" id="GO:0005737">
    <property type="term" value="C:cytoplasm"/>
    <property type="evidence" value="ECO:0007669"/>
    <property type="project" value="TreeGrafter"/>
</dbReference>
<feature type="coiled-coil region" evidence="1">
    <location>
        <begin position="141"/>
        <end position="193"/>
    </location>
</feature>
<dbReference type="VEuPathDB" id="VectorBase:RPRC008569"/>
<dbReference type="HOGENOM" id="CLU_058301_1_0_1"/>
<dbReference type="GO" id="GO:0031110">
    <property type="term" value="P:regulation of microtubule polymerization or depolymerization"/>
    <property type="evidence" value="ECO:0007669"/>
    <property type="project" value="InterPro"/>
</dbReference>
<feature type="region of interest" description="Disordered" evidence="2">
    <location>
        <begin position="73"/>
        <end position="93"/>
    </location>
</feature>
<dbReference type="InterPro" id="IPR000956">
    <property type="entry name" value="Stathmin_fam"/>
</dbReference>
<evidence type="ECO:0000256" key="2">
    <source>
        <dbReference type="SAM" id="MobiDB-lite"/>
    </source>
</evidence>
<dbReference type="OMA" id="MLMATEV"/>
<evidence type="ECO:0000313" key="3">
    <source>
        <dbReference type="EnsemblMetazoa" id="RPRC008569-PA"/>
    </source>
</evidence>
<dbReference type="PROSITE" id="PS51663">
    <property type="entry name" value="STATHMIN_3"/>
    <property type="match status" value="1"/>
</dbReference>
<dbReference type="PANTHER" id="PTHR10104">
    <property type="entry name" value="STATHMIN"/>
    <property type="match status" value="1"/>
</dbReference>